<dbReference type="AlphaFoldDB" id="A0AAV4EA28"/>
<protein>
    <recommendedName>
        <fullName evidence="3">tetrahydrofolate synthase</fullName>
        <ecNumber evidence="3">6.3.2.17</ecNumber>
    </recommendedName>
    <alternativeName>
        <fullName evidence="11">Folylpoly-gamma-glutamate synthetase</fullName>
    </alternativeName>
    <alternativeName>
        <fullName evidence="10">Tetrahydrofolylpolyglutamate synthase</fullName>
    </alternativeName>
</protein>
<evidence type="ECO:0000256" key="2">
    <source>
        <dbReference type="ARBA" id="ARBA00008276"/>
    </source>
</evidence>
<keyword evidence="4" id="KW-0554">One-carbon metabolism</keyword>
<keyword evidence="5" id="KW-0436">Ligase</keyword>
<comment type="similarity">
    <text evidence="2">Belongs to the folylpolyglutamate synthase family.</text>
</comment>
<dbReference type="InterPro" id="IPR036565">
    <property type="entry name" value="Mur-like_cat_sf"/>
</dbReference>
<evidence type="ECO:0000256" key="10">
    <source>
        <dbReference type="ARBA" id="ARBA00030592"/>
    </source>
</evidence>
<evidence type="ECO:0000256" key="3">
    <source>
        <dbReference type="ARBA" id="ARBA00013025"/>
    </source>
</evidence>
<dbReference type="PANTHER" id="PTHR11136">
    <property type="entry name" value="FOLYLPOLYGLUTAMATE SYNTHASE-RELATED"/>
    <property type="match status" value="1"/>
</dbReference>
<dbReference type="SUPFAM" id="SSF53623">
    <property type="entry name" value="MurD-like peptide ligases, catalytic domain"/>
    <property type="match status" value="1"/>
</dbReference>
<dbReference type="EMBL" id="BMAT01003566">
    <property type="protein sequence ID" value="GFR57832.1"/>
    <property type="molecule type" value="Genomic_DNA"/>
</dbReference>
<keyword evidence="8" id="KW-0067">ATP-binding</keyword>
<dbReference type="GO" id="GO:0004326">
    <property type="term" value="F:tetrahydrofolylpolyglutamate synthase activity"/>
    <property type="evidence" value="ECO:0007669"/>
    <property type="project" value="UniProtKB-EC"/>
</dbReference>
<name>A0AAV4EA28_9GAST</name>
<accession>A0AAV4EA28</accession>
<dbReference type="InterPro" id="IPR036615">
    <property type="entry name" value="Mur_ligase_C_dom_sf"/>
</dbReference>
<evidence type="ECO:0000256" key="5">
    <source>
        <dbReference type="ARBA" id="ARBA00022598"/>
    </source>
</evidence>
<sequence>MFSRLIHLCHHPKSPLFLSESLSTQEFNSLNIQLGIHGEHQVENACLAAQLTDFWIRLRSNAQSPGCVPAPASRTDSIPGLKIRDLRGAFAEGLSTCVWHGRTQTISRERTTYYLDGAHTKKSLEVLKARWRLFGRALRRDQNIPANEAMRFYFLENNKKARGRLQMTLPVTLNKDLKKLELSLEKHLEMLCPIAENRPRWTALITEIGKTAEAARLNDLVLVEGNKSSKSSIVHKAYGSVEKARQLFK</sequence>
<dbReference type="Proteomes" id="UP000762676">
    <property type="component" value="Unassembled WGS sequence"/>
</dbReference>
<reference evidence="13 14" key="1">
    <citation type="journal article" date="2021" name="Elife">
        <title>Chloroplast acquisition without the gene transfer in kleptoplastic sea slugs, Plakobranchus ocellatus.</title>
        <authorList>
            <person name="Maeda T."/>
            <person name="Takahashi S."/>
            <person name="Yoshida T."/>
            <person name="Shimamura S."/>
            <person name="Takaki Y."/>
            <person name="Nagai Y."/>
            <person name="Toyoda A."/>
            <person name="Suzuki Y."/>
            <person name="Arimoto A."/>
            <person name="Ishii H."/>
            <person name="Satoh N."/>
            <person name="Nishiyama T."/>
            <person name="Hasebe M."/>
            <person name="Maruyama T."/>
            <person name="Minagawa J."/>
            <person name="Obokata J."/>
            <person name="Shigenobu S."/>
        </authorList>
    </citation>
    <scope>NUCLEOTIDE SEQUENCE [LARGE SCALE GENOMIC DNA]</scope>
</reference>
<dbReference type="GO" id="GO:0046872">
    <property type="term" value="F:metal ion binding"/>
    <property type="evidence" value="ECO:0007669"/>
    <property type="project" value="UniProtKB-KW"/>
</dbReference>
<comment type="catalytic activity">
    <reaction evidence="12">
        <text>(6S)-5,6,7,8-tetrahydrofolyl-(gamma-L-Glu)(n) + L-glutamate + ATP = (6S)-5,6,7,8-tetrahydrofolyl-(gamma-L-Glu)(n+1) + ADP + phosphate + H(+)</text>
        <dbReference type="Rhea" id="RHEA:10580"/>
        <dbReference type="Rhea" id="RHEA-COMP:14738"/>
        <dbReference type="Rhea" id="RHEA-COMP:14740"/>
        <dbReference type="ChEBI" id="CHEBI:15378"/>
        <dbReference type="ChEBI" id="CHEBI:29985"/>
        <dbReference type="ChEBI" id="CHEBI:30616"/>
        <dbReference type="ChEBI" id="CHEBI:43474"/>
        <dbReference type="ChEBI" id="CHEBI:141005"/>
        <dbReference type="ChEBI" id="CHEBI:456216"/>
        <dbReference type="EC" id="6.3.2.17"/>
    </reaction>
</comment>
<evidence type="ECO:0000256" key="6">
    <source>
        <dbReference type="ARBA" id="ARBA00022723"/>
    </source>
</evidence>
<evidence type="ECO:0000256" key="12">
    <source>
        <dbReference type="ARBA" id="ARBA00047493"/>
    </source>
</evidence>
<evidence type="ECO:0000256" key="7">
    <source>
        <dbReference type="ARBA" id="ARBA00022741"/>
    </source>
</evidence>
<evidence type="ECO:0000256" key="11">
    <source>
        <dbReference type="ARBA" id="ARBA00030876"/>
    </source>
</evidence>
<evidence type="ECO:0000313" key="14">
    <source>
        <dbReference type="Proteomes" id="UP000762676"/>
    </source>
</evidence>
<dbReference type="EC" id="6.3.2.17" evidence="3"/>
<dbReference type="GO" id="GO:0005739">
    <property type="term" value="C:mitochondrion"/>
    <property type="evidence" value="ECO:0007669"/>
    <property type="project" value="TreeGrafter"/>
</dbReference>
<evidence type="ECO:0000256" key="9">
    <source>
        <dbReference type="ARBA" id="ARBA00022842"/>
    </source>
</evidence>
<dbReference type="GO" id="GO:0005524">
    <property type="term" value="F:ATP binding"/>
    <property type="evidence" value="ECO:0007669"/>
    <property type="project" value="UniProtKB-KW"/>
</dbReference>
<gene>
    <name evidence="13" type="ORF">ElyMa_001755300</name>
</gene>
<dbReference type="SUPFAM" id="SSF53244">
    <property type="entry name" value="MurD-like peptide ligases, peptide-binding domain"/>
    <property type="match status" value="1"/>
</dbReference>
<evidence type="ECO:0000256" key="4">
    <source>
        <dbReference type="ARBA" id="ARBA00022563"/>
    </source>
</evidence>
<evidence type="ECO:0000313" key="13">
    <source>
        <dbReference type="EMBL" id="GFR57832.1"/>
    </source>
</evidence>
<keyword evidence="7" id="KW-0547">Nucleotide-binding</keyword>
<keyword evidence="6" id="KW-0479">Metal-binding</keyword>
<comment type="caution">
    <text evidence="13">The sequence shown here is derived from an EMBL/GenBank/DDBJ whole genome shotgun (WGS) entry which is preliminary data.</text>
</comment>
<evidence type="ECO:0000256" key="8">
    <source>
        <dbReference type="ARBA" id="ARBA00022840"/>
    </source>
</evidence>
<keyword evidence="14" id="KW-1185">Reference proteome</keyword>
<dbReference type="GO" id="GO:0006730">
    <property type="term" value="P:one-carbon metabolic process"/>
    <property type="evidence" value="ECO:0007669"/>
    <property type="project" value="UniProtKB-KW"/>
</dbReference>
<comment type="pathway">
    <text evidence="1">Cofactor biosynthesis; tetrahydrofolylpolyglutamate biosynthesis.</text>
</comment>
<keyword evidence="9" id="KW-0460">Magnesium</keyword>
<proteinExistence type="inferred from homology"/>
<organism evidence="13 14">
    <name type="scientific">Elysia marginata</name>
    <dbReference type="NCBI Taxonomy" id="1093978"/>
    <lineage>
        <taxon>Eukaryota</taxon>
        <taxon>Metazoa</taxon>
        <taxon>Spiralia</taxon>
        <taxon>Lophotrochozoa</taxon>
        <taxon>Mollusca</taxon>
        <taxon>Gastropoda</taxon>
        <taxon>Heterobranchia</taxon>
        <taxon>Euthyneura</taxon>
        <taxon>Panpulmonata</taxon>
        <taxon>Sacoglossa</taxon>
        <taxon>Placobranchoidea</taxon>
        <taxon>Plakobranchidae</taxon>
        <taxon>Elysia</taxon>
    </lineage>
</organism>
<dbReference type="InterPro" id="IPR001645">
    <property type="entry name" value="Folylpolyglutamate_synth"/>
</dbReference>
<dbReference type="PANTHER" id="PTHR11136:SF5">
    <property type="entry name" value="FOLYLPOLYGLUTAMATE SYNTHASE, MITOCHONDRIAL"/>
    <property type="match status" value="1"/>
</dbReference>
<evidence type="ECO:0000256" key="1">
    <source>
        <dbReference type="ARBA" id="ARBA00005150"/>
    </source>
</evidence>
<dbReference type="GO" id="GO:0005829">
    <property type="term" value="C:cytosol"/>
    <property type="evidence" value="ECO:0007669"/>
    <property type="project" value="TreeGrafter"/>
</dbReference>